<keyword evidence="1" id="KW-1133">Transmembrane helix</keyword>
<dbReference type="WBParaSite" id="PgB24X_g004_t08">
    <property type="protein sequence ID" value="PgB24X_g004_t08"/>
    <property type="gene ID" value="PgB24X_g004"/>
</dbReference>
<keyword evidence="1" id="KW-0812">Transmembrane</keyword>
<evidence type="ECO:0000256" key="1">
    <source>
        <dbReference type="SAM" id="Phobius"/>
    </source>
</evidence>
<reference evidence="3" key="1">
    <citation type="submission" date="2022-11" db="UniProtKB">
        <authorList>
            <consortium name="WormBaseParasite"/>
        </authorList>
    </citation>
    <scope>IDENTIFICATION</scope>
</reference>
<proteinExistence type="predicted"/>
<keyword evidence="1" id="KW-0472">Membrane</keyword>
<accession>A0A914ZZW4</accession>
<evidence type="ECO:0000313" key="2">
    <source>
        <dbReference type="Proteomes" id="UP000887569"/>
    </source>
</evidence>
<dbReference type="AlphaFoldDB" id="A0A914ZZW4"/>
<sequence>MNRSTVRGWIGAAPFWQTNGSLIFPGDINLRWEDYKEIVQPDKAIFWLMLGSLVLFIVWIVFLTFYLSRIVGPIVAFFLTRVVRLKGYNGYISLGSFSISLVAGKMMFRDLQWSSCDYSFHCNDGWIIFSYWKFVSAKPIPNSSDTSRLHISLNGLQIHVYNRLSNYRSLAKWFGLERLFGSLKEDSSTSSAKKLSTKIFLKEYPGGSDRALVSVVGDAENVRISLVKCSEFETKKPMHFVGRRDPPPRTMGDGFAVLQTAHLKFYYNQSILGIVKEEAQSLTVDQPVWESVWRLGKNTVISYGPWADAQRVLFYDYFFPLE</sequence>
<keyword evidence="2" id="KW-1185">Reference proteome</keyword>
<dbReference type="GO" id="GO:0048488">
    <property type="term" value="P:synaptic vesicle endocytosis"/>
    <property type="evidence" value="ECO:0007669"/>
    <property type="project" value="TreeGrafter"/>
</dbReference>
<feature type="transmembrane region" description="Helical" evidence="1">
    <location>
        <begin position="44"/>
        <end position="67"/>
    </location>
</feature>
<dbReference type="Proteomes" id="UP000887569">
    <property type="component" value="Unplaced"/>
</dbReference>
<dbReference type="InterPro" id="IPR033616">
    <property type="entry name" value="BLTP1"/>
</dbReference>
<protein>
    <submittedName>
        <fullName evidence="3">Bridge-like lipid transfer protein family member 1 N-terminal domain-containing protein</fullName>
    </submittedName>
</protein>
<name>A0A914ZZW4_PARUN</name>
<dbReference type="PANTHER" id="PTHR31640">
    <property type="entry name" value="TRANSMEMBRANE PROTEIN KIAA1109"/>
    <property type="match status" value="1"/>
</dbReference>
<evidence type="ECO:0000313" key="3">
    <source>
        <dbReference type="WBParaSite" id="PgB24X_g004_t08"/>
    </source>
</evidence>
<dbReference type="PANTHER" id="PTHR31640:SF1">
    <property type="entry name" value="BRIDGE-LIKE LIPID TRANSFER PROTEIN FAMILY MEMBER 1"/>
    <property type="match status" value="1"/>
</dbReference>
<dbReference type="GO" id="GO:0098793">
    <property type="term" value="C:presynapse"/>
    <property type="evidence" value="ECO:0007669"/>
    <property type="project" value="GOC"/>
</dbReference>
<organism evidence="2 3">
    <name type="scientific">Parascaris univalens</name>
    <name type="common">Nematode worm</name>
    <dbReference type="NCBI Taxonomy" id="6257"/>
    <lineage>
        <taxon>Eukaryota</taxon>
        <taxon>Metazoa</taxon>
        <taxon>Ecdysozoa</taxon>
        <taxon>Nematoda</taxon>
        <taxon>Chromadorea</taxon>
        <taxon>Rhabditida</taxon>
        <taxon>Spirurina</taxon>
        <taxon>Ascaridomorpha</taxon>
        <taxon>Ascaridoidea</taxon>
        <taxon>Ascarididae</taxon>
        <taxon>Parascaris</taxon>
    </lineage>
</organism>